<evidence type="ECO:0000256" key="2">
    <source>
        <dbReference type="ARBA" id="ARBA00022692"/>
    </source>
</evidence>
<dbReference type="Pfam" id="PF03798">
    <property type="entry name" value="TRAM_LAG1_CLN8"/>
    <property type="match status" value="1"/>
</dbReference>
<evidence type="ECO:0000256" key="5">
    <source>
        <dbReference type="SAM" id="Phobius"/>
    </source>
</evidence>
<comment type="caution">
    <text evidence="7">The sequence shown here is derived from an EMBL/GenBank/DDBJ whole genome shotgun (WGS) entry which is preliminary data.</text>
</comment>
<feature type="transmembrane region" description="Helical" evidence="5">
    <location>
        <begin position="144"/>
        <end position="166"/>
    </location>
</feature>
<dbReference type="SMART" id="SM00724">
    <property type="entry name" value="TLC"/>
    <property type="match status" value="1"/>
</dbReference>
<keyword evidence="2 5" id="KW-0812">Transmembrane</keyword>
<feature type="transmembrane region" description="Helical" evidence="5">
    <location>
        <begin position="203"/>
        <end position="229"/>
    </location>
</feature>
<dbReference type="EMBL" id="JAVXUP010000035">
    <property type="protein sequence ID" value="KAK3041382.1"/>
    <property type="molecule type" value="Genomic_DNA"/>
</dbReference>
<dbReference type="GO" id="GO:0055091">
    <property type="term" value="P:phospholipid homeostasis"/>
    <property type="evidence" value="ECO:0007669"/>
    <property type="project" value="TreeGrafter"/>
</dbReference>
<feature type="transmembrane region" description="Helical" evidence="5">
    <location>
        <begin position="250"/>
        <end position="273"/>
    </location>
</feature>
<dbReference type="PANTHER" id="PTHR13439">
    <property type="entry name" value="CT120 PROTEIN"/>
    <property type="match status" value="1"/>
</dbReference>
<dbReference type="GO" id="GO:0005886">
    <property type="term" value="C:plasma membrane"/>
    <property type="evidence" value="ECO:0007669"/>
    <property type="project" value="TreeGrafter"/>
</dbReference>
<comment type="subcellular location">
    <subcellularLocation>
        <location evidence="1">Membrane</location>
        <topology evidence="1">Multi-pass membrane protein</topology>
    </subcellularLocation>
</comment>
<name>A0AA88X7K5_9ASTE</name>
<evidence type="ECO:0000313" key="7">
    <source>
        <dbReference type="EMBL" id="KAK3041382.1"/>
    </source>
</evidence>
<proteinExistence type="predicted"/>
<dbReference type="GO" id="GO:0007009">
    <property type="term" value="P:plasma membrane organization"/>
    <property type="evidence" value="ECO:0007669"/>
    <property type="project" value="TreeGrafter"/>
</dbReference>
<evidence type="ECO:0000256" key="4">
    <source>
        <dbReference type="ARBA" id="ARBA00023136"/>
    </source>
</evidence>
<keyword evidence="8" id="KW-1185">Reference proteome</keyword>
<dbReference type="InterPro" id="IPR006634">
    <property type="entry name" value="TLC-dom"/>
</dbReference>
<evidence type="ECO:0000256" key="1">
    <source>
        <dbReference type="ARBA" id="ARBA00004141"/>
    </source>
</evidence>
<evidence type="ECO:0000259" key="6">
    <source>
        <dbReference type="SMART" id="SM00724"/>
    </source>
</evidence>
<sequence length="324" mass="35817">MGVCSSGLAPVRVAQENLPVTGAACASSSTTFVYGHAHVLSVDGYTAVVISASSSATAAVDLVCGGGDRWSSVVVVVVVVVWRGATFAVVFILLNQWIKNGSNELFEHSQLVGGTWPWAYLALCFSCGYFAYDQGDMLRYRLFSAWIPSILVHHLILLVCFTLALYRNVTINYLILTLICEEIYGLGDALLARPLPERENDGIAMNMGIILGNMARRISALLHSIFLHVRKVRRMAGVRDGRSKFVKAEWFFNWVAFLGARFTSHILITLKLIKDASKFGKGVELPLALFGMAGMNLLNIFLGIDLFNAYSRERKTENRHNHHE</sequence>
<dbReference type="GO" id="GO:0071709">
    <property type="term" value="P:membrane assembly"/>
    <property type="evidence" value="ECO:0007669"/>
    <property type="project" value="TreeGrafter"/>
</dbReference>
<dbReference type="InterPro" id="IPR050846">
    <property type="entry name" value="TLCD"/>
</dbReference>
<evidence type="ECO:0000313" key="8">
    <source>
        <dbReference type="Proteomes" id="UP001188597"/>
    </source>
</evidence>
<gene>
    <name evidence="7" type="ORF">RJ639_001580</name>
</gene>
<reference evidence="7" key="1">
    <citation type="submission" date="2022-12" db="EMBL/GenBank/DDBJ databases">
        <title>Draft genome assemblies for two species of Escallonia (Escalloniales).</title>
        <authorList>
            <person name="Chanderbali A."/>
            <person name="Dervinis C."/>
            <person name="Anghel I."/>
            <person name="Soltis D."/>
            <person name="Soltis P."/>
            <person name="Zapata F."/>
        </authorList>
    </citation>
    <scope>NUCLEOTIDE SEQUENCE</scope>
    <source>
        <strain evidence="7">UCBG64.0493</strain>
        <tissue evidence="7">Leaf</tissue>
    </source>
</reference>
<feature type="transmembrane region" description="Helical" evidence="5">
    <location>
        <begin position="70"/>
        <end position="94"/>
    </location>
</feature>
<feature type="transmembrane region" description="Helical" evidence="5">
    <location>
        <begin position="115"/>
        <end position="132"/>
    </location>
</feature>
<feature type="transmembrane region" description="Helical" evidence="5">
    <location>
        <begin position="285"/>
        <end position="310"/>
    </location>
</feature>
<protein>
    <recommendedName>
        <fullName evidence="6">TLC domain-containing protein</fullName>
    </recommendedName>
</protein>
<keyword evidence="3 5" id="KW-1133">Transmembrane helix</keyword>
<accession>A0AA88X7K5</accession>
<dbReference type="Proteomes" id="UP001188597">
    <property type="component" value="Unassembled WGS sequence"/>
</dbReference>
<dbReference type="AlphaFoldDB" id="A0AA88X7K5"/>
<dbReference type="GO" id="GO:0097035">
    <property type="term" value="P:regulation of membrane lipid distribution"/>
    <property type="evidence" value="ECO:0007669"/>
    <property type="project" value="TreeGrafter"/>
</dbReference>
<organism evidence="7 8">
    <name type="scientific">Escallonia herrerae</name>
    <dbReference type="NCBI Taxonomy" id="1293975"/>
    <lineage>
        <taxon>Eukaryota</taxon>
        <taxon>Viridiplantae</taxon>
        <taxon>Streptophyta</taxon>
        <taxon>Embryophyta</taxon>
        <taxon>Tracheophyta</taxon>
        <taxon>Spermatophyta</taxon>
        <taxon>Magnoliopsida</taxon>
        <taxon>eudicotyledons</taxon>
        <taxon>Gunneridae</taxon>
        <taxon>Pentapetalae</taxon>
        <taxon>asterids</taxon>
        <taxon>campanulids</taxon>
        <taxon>Escalloniales</taxon>
        <taxon>Escalloniaceae</taxon>
        <taxon>Escallonia</taxon>
    </lineage>
</organism>
<dbReference type="PANTHER" id="PTHR13439:SF4">
    <property type="entry name" value="TLC DOMAIN-CONTAINING PROTEIN"/>
    <property type="match status" value="1"/>
</dbReference>
<evidence type="ECO:0000256" key="3">
    <source>
        <dbReference type="ARBA" id="ARBA00022989"/>
    </source>
</evidence>
<feature type="domain" description="TLC" evidence="6">
    <location>
        <begin position="75"/>
        <end position="312"/>
    </location>
</feature>
<keyword evidence="4 5" id="KW-0472">Membrane</keyword>